<evidence type="ECO:0000313" key="3">
    <source>
        <dbReference type="Proteomes" id="UP000799757"/>
    </source>
</evidence>
<feature type="region of interest" description="Disordered" evidence="1">
    <location>
        <begin position="38"/>
        <end position="77"/>
    </location>
</feature>
<dbReference type="AlphaFoldDB" id="A0A6A6XUW7"/>
<evidence type="ECO:0000313" key="2">
    <source>
        <dbReference type="EMBL" id="KAF2799835.1"/>
    </source>
</evidence>
<feature type="compositionally biased region" description="Polar residues" evidence="1">
    <location>
        <begin position="38"/>
        <end position="49"/>
    </location>
</feature>
<gene>
    <name evidence="2" type="ORF">K505DRAFT_43881</name>
</gene>
<organism evidence="2 3">
    <name type="scientific">Melanomma pulvis-pyrius CBS 109.77</name>
    <dbReference type="NCBI Taxonomy" id="1314802"/>
    <lineage>
        <taxon>Eukaryota</taxon>
        <taxon>Fungi</taxon>
        <taxon>Dikarya</taxon>
        <taxon>Ascomycota</taxon>
        <taxon>Pezizomycotina</taxon>
        <taxon>Dothideomycetes</taxon>
        <taxon>Pleosporomycetidae</taxon>
        <taxon>Pleosporales</taxon>
        <taxon>Melanommataceae</taxon>
        <taxon>Melanomma</taxon>
    </lineage>
</organism>
<dbReference type="EMBL" id="MU001757">
    <property type="protein sequence ID" value="KAF2799835.1"/>
    <property type="molecule type" value="Genomic_DNA"/>
</dbReference>
<sequence length="118" mass="12218">MSASGPRYHIPFPTAFLSLNTKPSKTNADGVVVASPETSTAHSFLSNRSVVPRHSSISSESSTSSATSIPSSPPAQIIESPTLKAALPTFLALNSKHTAPPTSVKDAGDKTPFLSNKA</sequence>
<feature type="compositionally biased region" description="Low complexity" evidence="1">
    <location>
        <begin position="55"/>
        <end position="77"/>
    </location>
</feature>
<dbReference type="Proteomes" id="UP000799757">
    <property type="component" value="Unassembled WGS sequence"/>
</dbReference>
<proteinExistence type="predicted"/>
<name>A0A6A6XUW7_9PLEO</name>
<keyword evidence="3" id="KW-1185">Reference proteome</keyword>
<reference evidence="2" key="1">
    <citation type="journal article" date="2020" name="Stud. Mycol.">
        <title>101 Dothideomycetes genomes: a test case for predicting lifestyles and emergence of pathogens.</title>
        <authorList>
            <person name="Haridas S."/>
            <person name="Albert R."/>
            <person name="Binder M."/>
            <person name="Bloem J."/>
            <person name="Labutti K."/>
            <person name="Salamov A."/>
            <person name="Andreopoulos B."/>
            <person name="Baker S."/>
            <person name="Barry K."/>
            <person name="Bills G."/>
            <person name="Bluhm B."/>
            <person name="Cannon C."/>
            <person name="Castanera R."/>
            <person name="Culley D."/>
            <person name="Daum C."/>
            <person name="Ezra D."/>
            <person name="Gonzalez J."/>
            <person name="Henrissat B."/>
            <person name="Kuo A."/>
            <person name="Liang C."/>
            <person name="Lipzen A."/>
            <person name="Lutzoni F."/>
            <person name="Magnuson J."/>
            <person name="Mondo S."/>
            <person name="Nolan M."/>
            <person name="Ohm R."/>
            <person name="Pangilinan J."/>
            <person name="Park H.-J."/>
            <person name="Ramirez L."/>
            <person name="Alfaro M."/>
            <person name="Sun H."/>
            <person name="Tritt A."/>
            <person name="Yoshinaga Y."/>
            <person name="Zwiers L.-H."/>
            <person name="Turgeon B."/>
            <person name="Goodwin S."/>
            <person name="Spatafora J."/>
            <person name="Crous P."/>
            <person name="Grigoriev I."/>
        </authorList>
    </citation>
    <scope>NUCLEOTIDE SEQUENCE</scope>
    <source>
        <strain evidence="2">CBS 109.77</strain>
    </source>
</reference>
<evidence type="ECO:0000256" key="1">
    <source>
        <dbReference type="SAM" id="MobiDB-lite"/>
    </source>
</evidence>
<dbReference type="OrthoDB" id="3797248at2759"/>
<accession>A0A6A6XUW7</accession>
<feature type="region of interest" description="Disordered" evidence="1">
    <location>
        <begin position="96"/>
        <end position="118"/>
    </location>
</feature>
<protein>
    <submittedName>
        <fullName evidence="2">Uncharacterized protein</fullName>
    </submittedName>
</protein>